<comment type="pathway">
    <text evidence="2">Cofactor biosynthesis; riboflavin biosynthesis; riboflavin from 2-hydroxy-3-oxobutyl phosphate and 5-amino-6-(D-ribitylamino)uracil: step 2/2.</text>
</comment>
<dbReference type="AlphaFoldDB" id="J4GT48"/>
<dbReference type="CDD" id="cd00402">
    <property type="entry name" value="Riboflavin_synthase_like"/>
    <property type="match status" value="1"/>
</dbReference>
<feature type="compositionally biased region" description="Low complexity" evidence="9">
    <location>
        <begin position="772"/>
        <end position="784"/>
    </location>
</feature>
<dbReference type="PROSITE" id="PS51177">
    <property type="entry name" value="LUMAZINE_BIND"/>
    <property type="match status" value="2"/>
</dbReference>
<feature type="signal peptide" evidence="11">
    <location>
        <begin position="1"/>
        <end position="25"/>
    </location>
</feature>
<comment type="function">
    <text evidence="1">Catalyzes the dismutation of two molecules of 6,7-dimethyl-8-ribityllumazine, resulting in the formation of riboflavin and 5-amino-6-(D-ribitylamino)uracil.</text>
</comment>
<feature type="region of interest" description="Disordered" evidence="9">
    <location>
        <begin position="1110"/>
        <end position="1181"/>
    </location>
</feature>
<dbReference type="InterPro" id="IPR001783">
    <property type="entry name" value="Lumazine-bd"/>
</dbReference>
<dbReference type="GO" id="GO:0004746">
    <property type="term" value="F:riboflavin synthase activity"/>
    <property type="evidence" value="ECO:0007669"/>
    <property type="project" value="UniProtKB-EC"/>
</dbReference>
<feature type="chain" id="PRO_5003779096" description="Riboflavin synthase" evidence="11">
    <location>
        <begin position="26"/>
        <end position="1181"/>
    </location>
</feature>
<feature type="repeat" description="Lumazine-binding" evidence="8">
    <location>
        <begin position="352"/>
        <end position="470"/>
    </location>
</feature>
<evidence type="ECO:0000256" key="9">
    <source>
        <dbReference type="SAM" id="MobiDB-lite"/>
    </source>
</evidence>
<keyword evidence="11" id="KW-0732">Signal</keyword>
<dbReference type="OrthoDB" id="10258924at2759"/>
<feature type="compositionally biased region" description="Polar residues" evidence="9">
    <location>
        <begin position="715"/>
        <end position="729"/>
    </location>
</feature>
<feature type="compositionally biased region" description="Basic and acidic residues" evidence="9">
    <location>
        <begin position="952"/>
        <end position="973"/>
    </location>
</feature>
<feature type="compositionally biased region" description="Polar residues" evidence="9">
    <location>
        <begin position="641"/>
        <end position="651"/>
    </location>
</feature>
<feature type="compositionally biased region" description="Polar residues" evidence="9">
    <location>
        <begin position="695"/>
        <end position="705"/>
    </location>
</feature>
<feature type="domain" description="Lumazine-binding" evidence="12">
    <location>
        <begin position="352"/>
        <end position="470"/>
    </location>
</feature>
<dbReference type="Pfam" id="PF00677">
    <property type="entry name" value="Lum_binding"/>
    <property type="match status" value="2"/>
</dbReference>
<dbReference type="EMBL" id="HE797157">
    <property type="protein sequence ID" value="CCM04460.1"/>
    <property type="molecule type" value="Genomic_DNA"/>
</dbReference>
<feature type="compositionally biased region" description="Low complexity" evidence="9">
    <location>
        <begin position="660"/>
        <end position="691"/>
    </location>
</feature>
<evidence type="ECO:0000256" key="7">
    <source>
        <dbReference type="ARBA" id="ARBA00022737"/>
    </source>
</evidence>
<feature type="region of interest" description="Disordered" evidence="9">
    <location>
        <begin position="594"/>
        <end position="790"/>
    </location>
</feature>
<proteinExistence type="predicted"/>
<dbReference type="Proteomes" id="UP000006352">
    <property type="component" value="Unassembled WGS sequence"/>
</dbReference>
<evidence type="ECO:0000313" key="13">
    <source>
        <dbReference type="EMBL" id="CCM04460.1"/>
    </source>
</evidence>
<evidence type="ECO:0000313" key="14">
    <source>
        <dbReference type="Proteomes" id="UP000006352"/>
    </source>
</evidence>
<evidence type="ECO:0000256" key="11">
    <source>
        <dbReference type="SAM" id="SignalP"/>
    </source>
</evidence>
<evidence type="ECO:0000256" key="6">
    <source>
        <dbReference type="ARBA" id="ARBA00022679"/>
    </source>
</evidence>
<dbReference type="PANTHER" id="PTHR21098">
    <property type="entry name" value="RIBOFLAVIN SYNTHASE ALPHA CHAIN"/>
    <property type="match status" value="1"/>
</dbReference>
<feature type="compositionally biased region" description="Polar residues" evidence="9">
    <location>
        <begin position="48"/>
        <end position="58"/>
    </location>
</feature>
<feature type="region of interest" description="Disordered" evidence="9">
    <location>
        <begin position="856"/>
        <end position="924"/>
    </location>
</feature>
<keyword evidence="10" id="KW-1133">Transmembrane helix</keyword>
<keyword evidence="14" id="KW-1185">Reference proteome</keyword>
<dbReference type="InterPro" id="IPR026017">
    <property type="entry name" value="Lumazine-bd_dom"/>
</dbReference>
<feature type="region of interest" description="Disordered" evidence="9">
    <location>
        <begin position="938"/>
        <end position="973"/>
    </location>
</feature>
<evidence type="ECO:0000256" key="10">
    <source>
        <dbReference type="SAM" id="Phobius"/>
    </source>
</evidence>
<feature type="compositionally biased region" description="Low complexity" evidence="9">
    <location>
        <begin position="869"/>
        <end position="887"/>
    </location>
</feature>
<sequence length="1181" mass="127186">MKVGMLIIYAGLYTVSFAAIPKGHAAHSHASGNDHRRDLTGLFGGWDDNSQGGETQQDGGPGQLSADARPTGTNIAKTDSNSINLLSPFTSEFSLKTKSVSTMATSTSAVFSSQATSVSSLLVSTSTASITSSLGPVHSSGALSATSSGSSSTWKIVGVAVISFTAVALVLVAAVFFDHWRKFMRDILCRRRSDDGLEELVPDWEKASWEVRFKDDRHRYPSFASIPVPVTSENGQLQRKASAQIQDWTKYKRLSSQILQNSSALVPVEKMMPSAGYPAPIVNAYLSPHSRPNSSNTVNPFIDGPGAPTLASSPTMSPIWNRTSSTLNNLDYVHWSGVLYIFILERSLNVNNFDPQIEHLGVVSAIEHDGGGCTLTITDSAAILSDCHAGDSIAVNGACLTVTEFDKQERGGWFRVWLANETLERTDLGEASSPVILPFLHDFGAVGERQIGDQVNLERAMGAHVRFGGHFVQAHVDTTAMIINRVSDGDSLRILFQIPEATADRPSLLPYLIPKGYVAIDGTSLTITSVDDENRTFEIMLIKHTQEKITLSGKPIGSKVNIEVDMVGKYVEKSVHAALGYLKPKVTARVDYDRTRPASPFKPQVSAASPPTIMKPKAKVNSSATAATRRAPRSMSPAGATRSSGMPTSRAPSPFKQVYSSPSHSPSTPSFLKARVTTRNSNSQTSSTVTETRQRALTTVPSDSALSARARQRRGSVSSNLSHATSPTHSEPHVRGPSSPAEENGSAMSGVGRGVIRVKSKVSKVAETNAQTPSSVTLSPSLPSNRQPHARVPSLSLTAPLLPAKVNTSPIATSAQHHRFATTRENTTHRPHTYQPFPSNDDLAVNYGGYPAPVKVDPTTIPLPPQSPPMSTVSLSSRSSASRSSVSYDTQHSEISRSTAPTVHSRLNGHTNIRHPEQVSSPQVSLDGLGIHTELISGEASSSETSWSGDGMDLHASNEDTNDPDRKLKDEAKSNRKIADLEITNRSLLAINSSLEEAKHRQAKEIRDLKRKLRASRLILPPPAYRAVKSSLPHDDLAEDDDVVEDEDVEEEQAILEGKDDEPYRRVKIMVEGLLESCQRALESKPEDFAECSKGGAKVLTEEEVRTWRGDNVDVSSGSFVEVDPDGLPQAGPSENPSDLSSTVADYHDDLGSEDDVEISLPNDNDVSSPTLPPITVTPSV</sequence>
<protein>
    <recommendedName>
        <fullName evidence="4">Riboflavin synthase</fullName>
        <ecNumber evidence="3">2.5.1.9</ecNumber>
    </recommendedName>
</protein>
<evidence type="ECO:0000256" key="1">
    <source>
        <dbReference type="ARBA" id="ARBA00002803"/>
    </source>
</evidence>
<keyword evidence="10" id="KW-0472">Membrane</keyword>
<dbReference type="InterPro" id="IPR017938">
    <property type="entry name" value="Riboflavin_synthase-like_b-brl"/>
</dbReference>
<dbReference type="GO" id="GO:0009231">
    <property type="term" value="P:riboflavin biosynthetic process"/>
    <property type="evidence" value="ECO:0007669"/>
    <property type="project" value="UniProtKB-KW"/>
</dbReference>
<dbReference type="SUPFAM" id="SSF63380">
    <property type="entry name" value="Riboflavin synthase domain-like"/>
    <property type="match status" value="2"/>
</dbReference>
<accession>J4GT48</accession>
<evidence type="ECO:0000256" key="3">
    <source>
        <dbReference type="ARBA" id="ARBA00012827"/>
    </source>
</evidence>
<feature type="compositionally biased region" description="Low complexity" evidence="9">
    <location>
        <begin position="938"/>
        <end position="949"/>
    </location>
</feature>
<dbReference type="GeneID" id="24099371"/>
<dbReference type="EC" id="2.5.1.9" evidence="3"/>
<keyword evidence="7" id="KW-0677">Repeat</keyword>
<feature type="region of interest" description="Disordered" evidence="9">
    <location>
        <begin position="38"/>
        <end position="73"/>
    </location>
</feature>
<feature type="domain" description="Lumazine-binding" evidence="12">
    <location>
        <begin position="471"/>
        <end position="575"/>
    </location>
</feature>
<evidence type="ECO:0000256" key="4">
    <source>
        <dbReference type="ARBA" id="ARBA00013950"/>
    </source>
</evidence>
<reference evidence="13 14" key="1">
    <citation type="journal article" date="2012" name="Appl. Environ. Microbiol.">
        <title>Short-read sequencing for genomic analysis of the brown rot fungus Fibroporia radiculosa.</title>
        <authorList>
            <person name="Tang J.D."/>
            <person name="Perkins A.D."/>
            <person name="Sonstegard T.S."/>
            <person name="Schroeder S.G."/>
            <person name="Burgess S.C."/>
            <person name="Diehl S.V."/>
        </authorList>
    </citation>
    <scope>NUCLEOTIDE SEQUENCE [LARGE SCALE GENOMIC DNA]</scope>
    <source>
        <strain evidence="13 14">TFFH 294</strain>
    </source>
</reference>
<dbReference type="HOGENOM" id="CLU_272983_0_0_1"/>
<dbReference type="STRING" id="599839.J4GT48"/>
<dbReference type="Gene3D" id="2.40.30.20">
    <property type="match status" value="2"/>
</dbReference>
<keyword evidence="5" id="KW-0686">Riboflavin biosynthesis</keyword>
<evidence type="ECO:0000256" key="2">
    <source>
        <dbReference type="ARBA" id="ARBA00004887"/>
    </source>
</evidence>
<dbReference type="RefSeq" id="XP_012183743.1">
    <property type="nucleotide sequence ID" value="XM_012328353.1"/>
</dbReference>
<dbReference type="PANTHER" id="PTHR21098:SF0">
    <property type="entry name" value="RIBOFLAVIN SYNTHASE"/>
    <property type="match status" value="1"/>
</dbReference>
<evidence type="ECO:0000259" key="12">
    <source>
        <dbReference type="PROSITE" id="PS51177"/>
    </source>
</evidence>
<dbReference type="InParanoid" id="J4GT48"/>
<feature type="repeat" description="Lumazine-binding" evidence="8">
    <location>
        <begin position="471"/>
        <end position="575"/>
    </location>
</feature>
<feature type="transmembrane region" description="Helical" evidence="10">
    <location>
        <begin position="156"/>
        <end position="177"/>
    </location>
</feature>
<feature type="compositionally biased region" description="Low complexity" evidence="9">
    <location>
        <begin position="622"/>
        <end position="638"/>
    </location>
</feature>
<keyword evidence="10" id="KW-0812">Transmembrane</keyword>
<evidence type="ECO:0000256" key="8">
    <source>
        <dbReference type="PROSITE-ProRule" id="PRU00524"/>
    </source>
</evidence>
<keyword evidence="6" id="KW-0808">Transferase</keyword>
<dbReference type="FunFam" id="2.40.30.20:FF:000004">
    <property type="entry name" value="Riboflavin synthase, alpha subunit"/>
    <property type="match status" value="1"/>
</dbReference>
<organism evidence="13 14">
    <name type="scientific">Fibroporia radiculosa</name>
    <dbReference type="NCBI Taxonomy" id="599839"/>
    <lineage>
        <taxon>Eukaryota</taxon>
        <taxon>Fungi</taxon>
        <taxon>Dikarya</taxon>
        <taxon>Basidiomycota</taxon>
        <taxon>Agaricomycotina</taxon>
        <taxon>Agaricomycetes</taxon>
        <taxon>Polyporales</taxon>
        <taxon>Fibroporiaceae</taxon>
        <taxon>Fibroporia</taxon>
    </lineage>
</organism>
<name>J4GT48_9APHY</name>
<evidence type="ECO:0000256" key="5">
    <source>
        <dbReference type="ARBA" id="ARBA00022619"/>
    </source>
</evidence>
<feature type="compositionally biased region" description="Polar residues" evidence="9">
    <location>
        <begin position="1133"/>
        <end position="1144"/>
    </location>
</feature>
<gene>
    <name evidence="13" type="ORF">FIBRA_06640</name>
</gene>
<dbReference type="InterPro" id="IPR023366">
    <property type="entry name" value="ATP_synth_asu-like_sf"/>
</dbReference>